<feature type="region of interest" description="Disordered" evidence="1">
    <location>
        <begin position="370"/>
        <end position="406"/>
    </location>
</feature>
<name>A0A1I5PQ01_9EURY</name>
<dbReference type="AlphaFoldDB" id="A0A1I5PQ01"/>
<proteinExistence type="predicted"/>
<evidence type="ECO:0000256" key="1">
    <source>
        <dbReference type="SAM" id="MobiDB-lite"/>
    </source>
</evidence>
<dbReference type="Proteomes" id="UP000183769">
    <property type="component" value="Unassembled WGS sequence"/>
</dbReference>
<evidence type="ECO:0000313" key="3">
    <source>
        <dbReference type="Proteomes" id="UP000183769"/>
    </source>
</evidence>
<dbReference type="InterPro" id="IPR006311">
    <property type="entry name" value="TAT_signal"/>
</dbReference>
<keyword evidence="3" id="KW-1185">Reference proteome</keyword>
<dbReference type="PROSITE" id="PS51318">
    <property type="entry name" value="TAT"/>
    <property type="match status" value="1"/>
</dbReference>
<organism evidence="2 3">
    <name type="scientific">Halolamina pelagica</name>
    <dbReference type="NCBI Taxonomy" id="699431"/>
    <lineage>
        <taxon>Archaea</taxon>
        <taxon>Methanobacteriati</taxon>
        <taxon>Methanobacteriota</taxon>
        <taxon>Stenosarchaea group</taxon>
        <taxon>Halobacteria</taxon>
        <taxon>Halobacteriales</taxon>
        <taxon>Haloferacaceae</taxon>
    </lineage>
</organism>
<dbReference type="EMBL" id="FOXI01000003">
    <property type="protein sequence ID" value="SFP36188.1"/>
    <property type="molecule type" value="Genomic_DNA"/>
</dbReference>
<dbReference type="RefSeq" id="WP_074876302.1">
    <property type="nucleotide sequence ID" value="NZ_FOXI01000003.1"/>
</dbReference>
<protein>
    <submittedName>
        <fullName evidence="2">Uncharacterized protein</fullName>
    </submittedName>
</protein>
<accession>A0A1I5PQ01</accession>
<gene>
    <name evidence="2" type="ORF">SAMN05216277_10366</name>
</gene>
<evidence type="ECO:0000313" key="2">
    <source>
        <dbReference type="EMBL" id="SFP36188.1"/>
    </source>
</evidence>
<dbReference type="OrthoDB" id="240805at2157"/>
<sequence>MVPQPSTDRATPAMGRRRFLTTGLAAASLAGVPVVGAQSDPEPPGVVQRRTYENLRVTGTAEAHGGGRILVGREWPRPDPDDPVRIALADAGGAIRQRATVTPELPEEPHAAPDVVRTDDGYAVAAGPWLARLDSDLSLRTTGKHAGDIGAARGTTLVSTDDGFVAGFTEWLPNAFWTWLVSFDADGQYRWHREVNTNGSQTLDFLLPNGDGAVVAGGTFPWLSEFGADGASRQIELPDDLPDGVLTAGIRDGDGVILCSGTDAARLDAAYEIDWTREYDALGDEYAEDIMPTDDGGFLFRTTLVDEGDFTLAKADAEGELQWHHSYRVETENPAEIHTLAEVSAGEYLLGGGANLSADGWALVFSDAQTPTPASTATRTSTPTATERTISTPTPTQTTAASTTTGSGFGTVAAVAALAGTLVAALRRADD</sequence>
<reference evidence="3" key="1">
    <citation type="submission" date="2016-10" db="EMBL/GenBank/DDBJ databases">
        <authorList>
            <person name="Varghese N."/>
            <person name="Submissions S."/>
        </authorList>
    </citation>
    <scope>NUCLEOTIDE SEQUENCE [LARGE SCALE GENOMIC DNA]</scope>
    <source>
        <strain evidence="3">CGMCC 1.10329</strain>
    </source>
</reference>